<dbReference type="EMBL" id="JBHSWH010000001">
    <property type="protein sequence ID" value="MFC6705592.1"/>
    <property type="molecule type" value="Genomic_DNA"/>
</dbReference>
<dbReference type="Proteomes" id="UP001596298">
    <property type="component" value="Unassembled WGS sequence"/>
</dbReference>
<dbReference type="InterPro" id="IPR036563">
    <property type="entry name" value="MoaE_sf"/>
</dbReference>
<dbReference type="CDD" id="cd00756">
    <property type="entry name" value="MoaE"/>
    <property type="match status" value="1"/>
</dbReference>
<dbReference type="PANTHER" id="PTHR23404">
    <property type="entry name" value="MOLYBDOPTERIN SYNTHASE RELATED"/>
    <property type="match status" value="1"/>
</dbReference>
<name>A0ABW2AFB0_9MICO</name>
<organism evidence="1 2">
    <name type="scientific">Flexivirga alba</name>
    <dbReference type="NCBI Taxonomy" id="702742"/>
    <lineage>
        <taxon>Bacteria</taxon>
        <taxon>Bacillati</taxon>
        <taxon>Actinomycetota</taxon>
        <taxon>Actinomycetes</taxon>
        <taxon>Micrococcales</taxon>
        <taxon>Dermacoccaceae</taxon>
        <taxon>Flexivirga</taxon>
    </lineage>
</organism>
<keyword evidence="2" id="KW-1185">Reference proteome</keyword>
<sequence length="142" mass="15140">MTVPDPRVRLVDLRDTALTVEEALAAVSDPAAGGVALFVGTVRQQDHAKAVELLDYSAHPSAIDTLREVAESVLTDEITALAAVHRVGRLAIGDTAVVVAVSAPHRGAALTVCKEMIDTLKARVPIWKHQVFRDGSDEWVGL</sequence>
<comment type="caution">
    <text evidence="1">The sequence shown here is derived from an EMBL/GenBank/DDBJ whole genome shotgun (WGS) entry which is preliminary data.</text>
</comment>
<dbReference type="SUPFAM" id="SSF54690">
    <property type="entry name" value="Molybdopterin synthase subunit MoaE"/>
    <property type="match status" value="1"/>
</dbReference>
<accession>A0ABW2AFB0</accession>
<proteinExistence type="predicted"/>
<reference evidence="2" key="1">
    <citation type="journal article" date="2019" name="Int. J. Syst. Evol. Microbiol.">
        <title>The Global Catalogue of Microorganisms (GCM) 10K type strain sequencing project: providing services to taxonomists for standard genome sequencing and annotation.</title>
        <authorList>
            <consortium name="The Broad Institute Genomics Platform"/>
            <consortium name="The Broad Institute Genome Sequencing Center for Infectious Disease"/>
            <person name="Wu L."/>
            <person name="Ma J."/>
        </authorList>
    </citation>
    <scope>NUCLEOTIDE SEQUENCE [LARGE SCALE GENOMIC DNA]</scope>
    <source>
        <strain evidence="2">CCUG 58127</strain>
    </source>
</reference>
<dbReference type="RefSeq" id="WP_382400864.1">
    <property type="nucleotide sequence ID" value="NZ_JBHSWH010000001.1"/>
</dbReference>
<evidence type="ECO:0000313" key="1">
    <source>
        <dbReference type="EMBL" id="MFC6705592.1"/>
    </source>
</evidence>
<dbReference type="InterPro" id="IPR003448">
    <property type="entry name" value="Mopterin_biosynth_MoaE"/>
</dbReference>
<evidence type="ECO:0000313" key="2">
    <source>
        <dbReference type="Proteomes" id="UP001596298"/>
    </source>
</evidence>
<gene>
    <name evidence="1" type="ORF">ACFQDH_10010</name>
</gene>
<dbReference type="Gene3D" id="3.90.1170.40">
    <property type="entry name" value="Molybdopterin biosynthesis MoaE subunit"/>
    <property type="match status" value="1"/>
</dbReference>
<dbReference type="Pfam" id="PF02391">
    <property type="entry name" value="MoaE"/>
    <property type="match status" value="1"/>
</dbReference>
<protein>
    <submittedName>
        <fullName evidence="1">Molybdenum cofactor biosynthesis protein MoaE</fullName>
    </submittedName>
</protein>